<feature type="domain" description="Solute-binding protein family 3/N-terminal" evidence="6">
    <location>
        <begin position="56"/>
        <end position="276"/>
    </location>
</feature>
<dbReference type="InterPro" id="IPR001638">
    <property type="entry name" value="Solute-binding_3/MltF_N"/>
</dbReference>
<sequence>MNQLLSRARVRSMATTLAVSLTLTLAAAAGCDSRQEPRVPSVRDKLRESHIYDQPKLRIGVSATSPLMGQRNVDGTFAGFDIEIARYIASSLSYEGAERVDFVALTTEERIPALQSGQVDLVVASFSMTEEREKLVQFAGPYLVTTPEVLVPTRLKDKIRTLEDLADPKYKVCVSGGSTTETELRGHDVPVVVVMEVGHCVDGIREGRYHAVASDETMLAGYRYQYPNEFEIVNMPFGTSELLAIGVPIGDPALRDLVAFFLQKSYLQGRKTGSSPWQSAYNRTLGGWLGVERTQPQPLDVPDLVDFDERAPRR</sequence>
<dbReference type="AlphaFoldDB" id="A0A136PSG8"/>
<dbReference type="RefSeq" id="WP_067366172.1">
    <property type="nucleotide sequence ID" value="NZ_JBIUBN010000008.1"/>
</dbReference>
<dbReference type="Proteomes" id="UP000070620">
    <property type="component" value="Unassembled WGS sequence"/>
</dbReference>
<evidence type="ECO:0000256" key="4">
    <source>
        <dbReference type="RuleBase" id="RU003744"/>
    </source>
</evidence>
<dbReference type="SUPFAM" id="SSF53850">
    <property type="entry name" value="Periplasmic binding protein-like II"/>
    <property type="match status" value="1"/>
</dbReference>
<accession>A0A136PSG8</accession>
<dbReference type="GO" id="GO:0006865">
    <property type="term" value="P:amino acid transport"/>
    <property type="evidence" value="ECO:0007669"/>
    <property type="project" value="TreeGrafter"/>
</dbReference>
<evidence type="ECO:0000256" key="5">
    <source>
        <dbReference type="SAM" id="SignalP"/>
    </source>
</evidence>
<keyword evidence="3 5" id="KW-0732">Signal</keyword>
<dbReference type="PANTHER" id="PTHR30085">
    <property type="entry name" value="AMINO ACID ABC TRANSPORTER PERMEASE"/>
    <property type="match status" value="1"/>
</dbReference>
<evidence type="ECO:0000256" key="1">
    <source>
        <dbReference type="ARBA" id="ARBA00010333"/>
    </source>
</evidence>
<protein>
    <submittedName>
        <fullName evidence="7">Glutamate-binding protein</fullName>
    </submittedName>
</protein>
<feature type="signal peptide" evidence="5">
    <location>
        <begin position="1"/>
        <end position="29"/>
    </location>
</feature>
<dbReference type="PANTHER" id="PTHR30085:SF6">
    <property type="entry name" value="ABC TRANSPORTER GLUTAMINE-BINDING PROTEIN GLNH"/>
    <property type="match status" value="1"/>
</dbReference>
<reference evidence="7 8" key="1">
    <citation type="submission" date="2016-01" db="EMBL/GenBank/DDBJ databases">
        <title>Whole genome sequence and analysis of Micromonospora rosaria DSM 803, which can produce antibacterial substance rosamicin.</title>
        <authorList>
            <person name="Yang H."/>
            <person name="He X."/>
            <person name="Zhu D."/>
        </authorList>
    </citation>
    <scope>NUCLEOTIDE SEQUENCE [LARGE SCALE GENOMIC DNA]</scope>
    <source>
        <strain evidence="7 8">DSM 803</strain>
    </source>
</reference>
<evidence type="ECO:0000256" key="2">
    <source>
        <dbReference type="ARBA" id="ARBA00022448"/>
    </source>
</evidence>
<dbReference type="Pfam" id="PF00497">
    <property type="entry name" value="SBP_bac_3"/>
    <property type="match status" value="1"/>
</dbReference>
<dbReference type="SMART" id="SM00062">
    <property type="entry name" value="PBPb"/>
    <property type="match status" value="1"/>
</dbReference>
<name>A0A136PSG8_9ACTN</name>
<comment type="caution">
    <text evidence="7">The sequence shown here is derived from an EMBL/GenBank/DDBJ whole genome shotgun (WGS) entry which is preliminary data.</text>
</comment>
<dbReference type="PROSITE" id="PS51257">
    <property type="entry name" value="PROKAR_LIPOPROTEIN"/>
    <property type="match status" value="1"/>
</dbReference>
<evidence type="ECO:0000256" key="3">
    <source>
        <dbReference type="ARBA" id="ARBA00022729"/>
    </source>
</evidence>
<dbReference type="OrthoDB" id="4963533at2"/>
<feature type="chain" id="PRO_5039126241" evidence="5">
    <location>
        <begin position="30"/>
        <end position="314"/>
    </location>
</feature>
<evidence type="ECO:0000313" key="8">
    <source>
        <dbReference type="Proteomes" id="UP000070620"/>
    </source>
</evidence>
<keyword evidence="2" id="KW-0813">Transport</keyword>
<dbReference type="GO" id="GO:0005576">
    <property type="term" value="C:extracellular region"/>
    <property type="evidence" value="ECO:0007669"/>
    <property type="project" value="TreeGrafter"/>
</dbReference>
<evidence type="ECO:0000313" key="7">
    <source>
        <dbReference type="EMBL" id="KXK61096.1"/>
    </source>
</evidence>
<keyword evidence="8" id="KW-1185">Reference proteome</keyword>
<dbReference type="Gene3D" id="3.40.190.10">
    <property type="entry name" value="Periplasmic binding protein-like II"/>
    <property type="match status" value="2"/>
</dbReference>
<dbReference type="InterPro" id="IPR051455">
    <property type="entry name" value="Bact_solute-bind_prot3"/>
</dbReference>
<evidence type="ECO:0000259" key="6">
    <source>
        <dbReference type="SMART" id="SM00062"/>
    </source>
</evidence>
<dbReference type="GO" id="GO:0030288">
    <property type="term" value="C:outer membrane-bounded periplasmic space"/>
    <property type="evidence" value="ECO:0007669"/>
    <property type="project" value="TreeGrafter"/>
</dbReference>
<gene>
    <name evidence="7" type="ORF">AWW66_15430</name>
</gene>
<dbReference type="InterPro" id="IPR018313">
    <property type="entry name" value="SBP_3_CS"/>
</dbReference>
<dbReference type="EMBL" id="LRQV01000050">
    <property type="protein sequence ID" value="KXK61096.1"/>
    <property type="molecule type" value="Genomic_DNA"/>
</dbReference>
<proteinExistence type="inferred from homology"/>
<dbReference type="PROSITE" id="PS01039">
    <property type="entry name" value="SBP_BACTERIAL_3"/>
    <property type="match status" value="1"/>
</dbReference>
<comment type="similarity">
    <text evidence="1 4">Belongs to the bacterial solute-binding protein 3 family.</text>
</comment>
<organism evidence="7 8">
    <name type="scientific">Micromonospora rosaria</name>
    <dbReference type="NCBI Taxonomy" id="47874"/>
    <lineage>
        <taxon>Bacteria</taxon>
        <taxon>Bacillati</taxon>
        <taxon>Actinomycetota</taxon>
        <taxon>Actinomycetes</taxon>
        <taxon>Micromonosporales</taxon>
        <taxon>Micromonosporaceae</taxon>
        <taxon>Micromonospora</taxon>
    </lineage>
</organism>